<proteinExistence type="predicted"/>
<dbReference type="GO" id="GO:0000493">
    <property type="term" value="P:box H/ACA snoRNP assembly"/>
    <property type="evidence" value="ECO:0007669"/>
    <property type="project" value="InterPro"/>
</dbReference>
<dbReference type="InterPro" id="IPR048696">
    <property type="entry name" value="SHQ1-like_CS"/>
</dbReference>
<organism evidence="2 3">
    <name type="scientific">Ancylostoma ceylanicum</name>
    <dbReference type="NCBI Taxonomy" id="53326"/>
    <lineage>
        <taxon>Eukaryota</taxon>
        <taxon>Metazoa</taxon>
        <taxon>Ecdysozoa</taxon>
        <taxon>Nematoda</taxon>
        <taxon>Chromadorea</taxon>
        <taxon>Rhabditida</taxon>
        <taxon>Rhabditina</taxon>
        <taxon>Rhabditomorpha</taxon>
        <taxon>Strongyloidea</taxon>
        <taxon>Ancylostomatidae</taxon>
        <taxon>Ancylostomatinae</taxon>
        <taxon>Ancylostoma</taxon>
    </lineage>
</organism>
<evidence type="ECO:0000313" key="2">
    <source>
        <dbReference type="EMBL" id="EPB67386.1"/>
    </source>
</evidence>
<sequence length="131" mass="14901">MITPSFSIAQNDKLLIFTIRAPYAKIADTEIEYADDIFMFSAPPYYLSEIFVMKELLNPQRKILAQQLVEEIVDDPDEDVDDDNEYYAKQEITDVSAGCSENSTDSYGYGFAWKRKGILGTNIPLTHSFIP</sequence>
<dbReference type="PANTHER" id="PTHR12967:SF0">
    <property type="entry name" value="PROTEIN SHQ1 HOMOLOG"/>
    <property type="match status" value="1"/>
</dbReference>
<dbReference type="Pfam" id="PF21413">
    <property type="entry name" value="SHQ1-like_CS"/>
    <property type="match status" value="1"/>
</dbReference>
<dbReference type="GO" id="GO:0051082">
    <property type="term" value="F:unfolded protein binding"/>
    <property type="evidence" value="ECO:0007669"/>
    <property type="project" value="TreeGrafter"/>
</dbReference>
<reference evidence="2 3" key="1">
    <citation type="submission" date="2013-05" db="EMBL/GenBank/DDBJ databases">
        <title>Draft genome of the parasitic nematode Anyclostoma ceylanicum.</title>
        <authorList>
            <person name="Mitreva M."/>
        </authorList>
    </citation>
    <scope>NUCLEOTIDE SEQUENCE [LARGE SCALE GENOMIC DNA]</scope>
</reference>
<dbReference type="Gene3D" id="2.60.40.790">
    <property type="match status" value="1"/>
</dbReference>
<accession>A0A0D6LC31</accession>
<dbReference type="Proteomes" id="UP000054495">
    <property type="component" value="Unassembled WGS sequence"/>
</dbReference>
<dbReference type="GO" id="GO:0005654">
    <property type="term" value="C:nucleoplasm"/>
    <property type="evidence" value="ECO:0007669"/>
    <property type="project" value="TreeGrafter"/>
</dbReference>
<keyword evidence="3" id="KW-1185">Reference proteome</keyword>
<dbReference type="EMBL" id="KE125691">
    <property type="protein sequence ID" value="EPB67386.1"/>
    <property type="molecule type" value="Genomic_DNA"/>
</dbReference>
<gene>
    <name evidence="2" type="ORF">ANCCEY_13520</name>
</gene>
<dbReference type="AlphaFoldDB" id="A0A0D6LC31"/>
<dbReference type="GO" id="GO:0005737">
    <property type="term" value="C:cytoplasm"/>
    <property type="evidence" value="ECO:0007669"/>
    <property type="project" value="TreeGrafter"/>
</dbReference>
<evidence type="ECO:0000259" key="1">
    <source>
        <dbReference type="Pfam" id="PF21413"/>
    </source>
</evidence>
<protein>
    <recommendedName>
        <fullName evidence="1">SHQ1-like CS domain-containing protein</fullName>
    </recommendedName>
</protein>
<dbReference type="PANTHER" id="PTHR12967">
    <property type="entry name" value="PROTEIN SHQ1 HOMOLOG"/>
    <property type="match status" value="1"/>
</dbReference>
<dbReference type="InterPro" id="IPR039742">
    <property type="entry name" value="Shq1"/>
</dbReference>
<feature type="domain" description="SHQ1-like CS" evidence="1">
    <location>
        <begin position="3"/>
        <end position="48"/>
    </location>
</feature>
<dbReference type="InterPro" id="IPR008978">
    <property type="entry name" value="HSP20-like_chaperone"/>
</dbReference>
<name>A0A0D6LC31_9BILA</name>
<evidence type="ECO:0000313" key="3">
    <source>
        <dbReference type="Proteomes" id="UP000054495"/>
    </source>
</evidence>